<sequence>MKGDSQGGEGDPNAFLTSGGLHVASYLLRLLDTFRPEDPLTFLHAILHRSSGGMSLDTSILLEFLQQATRVPLPSLLETLRLSMSADVVTDPRDALWRQVTFAATRSLQQFTHSCSLSEEGAAALTAAAARASHSSGKAGGAAGVSAGVPGILKPDCLLPSFTSLYQQDAPWSLLFAHNCATSQLLMSSICGCRLPAGCGLPAAANNNSNKGIGTKLHIVIEIDADEPSSHDLFIRRADSANGKELLQLVVEEISQLLPTSGTHGTAGDSTKANAAAAEDDALFEGGGNLTCTLDVVLVTTTSGIRNQQSPAQLLYRLVKGLVEAYRSALPGQDEFQERGEGGGDLRASMPQKPKFLSQIRVHLADGEQYIFPVLQALFDAPSGVDAQSNPSGGSSSYSGPTIDVFANSSSSGAARSQQHQLVSWIRDATSHTEILLQLGHILYPFVTTTATADSTVTNNNATTSLPLNTSANAWIGLLDMQHVLVADATATKRILAAKPSTMGTTVTRSVLRYANASRADLLHAQLLRQSIGLSFGGTVDVVVTDGVLTPSPPSAAASSAALSQASSFNHHQQHSAASDNKSNSAQTSCVSRSFPSHSPVILLKLGGGDSAATTGRAILSMATALRRDMRQLTTTHPPSSSEFLGRLLAFASALSPTQQQQPSADGGLDGGVSAALRSPRAAGLSGLLTLQDGVVVIGGGVMRINHSSSYASSPTHASLLSALRDAVYVFDYVRGGATDSSDGTPASPHSAASGAAGGAVDWRDVVGVYVNNPSLLYETLANHDILIAPCISAIAAQTDRNFTENSMLKLLPRAGVLSRVFHNAGEGVDEEDGSPCTVVKSYVQTLSPKYLVDCSAASNNNTVNHNATLAEEIEAAIAAAASLTSQAAAAPPPVVEKKKR</sequence>
<evidence type="ECO:0000313" key="3">
    <source>
        <dbReference type="Proteomes" id="UP000051952"/>
    </source>
</evidence>
<dbReference type="AlphaFoldDB" id="A0A0S4J6S2"/>
<name>A0A0S4J6S2_BODSA</name>
<keyword evidence="3" id="KW-1185">Reference proteome</keyword>
<dbReference type="VEuPathDB" id="TriTrypDB:BSAL_79810"/>
<dbReference type="Proteomes" id="UP000051952">
    <property type="component" value="Unassembled WGS sequence"/>
</dbReference>
<feature type="compositionally biased region" description="Polar residues" evidence="1">
    <location>
        <begin position="569"/>
        <end position="592"/>
    </location>
</feature>
<reference evidence="3" key="1">
    <citation type="submission" date="2015-09" db="EMBL/GenBank/DDBJ databases">
        <authorList>
            <consortium name="Pathogen Informatics"/>
        </authorList>
    </citation>
    <scope>NUCLEOTIDE SEQUENCE [LARGE SCALE GENOMIC DNA]</scope>
    <source>
        <strain evidence="3">Lake Konstanz</strain>
    </source>
</reference>
<proteinExistence type="predicted"/>
<evidence type="ECO:0000256" key="1">
    <source>
        <dbReference type="SAM" id="MobiDB-lite"/>
    </source>
</evidence>
<accession>A0A0S4J6S2</accession>
<organism evidence="2 3">
    <name type="scientific">Bodo saltans</name>
    <name type="common">Flagellated protozoan</name>
    <dbReference type="NCBI Taxonomy" id="75058"/>
    <lineage>
        <taxon>Eukaryota</taxon>
        <taxon>Discoba</taxon>
        <taxon>Euglenozoa</taxon>
        <taxon>Kinetoplastea</taxon>
        <taxon>Metakinetoplastina</taxon>
        <taxon>Eubodonida</taxon>
        <taxon>Bodonidae</taxon>
        <taxon>Bodo</taxon>
    </lineage>
</organism>
<protein>
    <submittedName>
        <fullName evidence="2">Uncharacterized protein</fullName>
    </submittedName>
</protein>
<gene>
    <name evidence="2" type="ORF">BSAL_79810</name>
</gene>
<evidence type="ECO:0000313" key="2">
    <source>
        <dbReference type="EMBL" id="CUG46643.1"/>
    </source>
</evidence>
<dbReference type="EMBL" id="CYKH01000828">
    <property type="protein sequence ID" value="CUG46643.1"/>
    <property type="molecule type" value="Genomic_DNA"/>
</dbReference>
<feature type="region of interest" description="Disordered" evidence="1">
    <location>
        <begin position="554"/>
        <end position="592"/>
    </location>
</feature>
<feature type="compositionally biased region" description="Low complexity" evidence="1">
    <location>
        <begin position="555"/>
        <end position="568"/>
    </location>
</feature>